<dbReference type="EMBL" id="LGGN01000053">
    <property type="protein sequence ID" value="KUK78258.1"/>
    <property type="molecule type" value="Genomic_DNA"/>
</dbReference>
<evidence type="ECO:0000313" key="4">
    <source>
        <dbReference type="Proteomes" id="UP000053860"/>
    </source>
</evidence>
<dbReference type="STRING" id="1123008.GCA_000380985_01914"/>
<dbReference type="Gene3D" id="1.20.120.520">
    <property type="entry name" value="nmb1532 protein domain like"/>
    <property type="match status" value="1"/>
</dbReference>
<comment type="caution">
    <text evidence="3">The sequence shown here is derived from an EMBL/GenBank/DDBJ whole genome shotgun (WGS) entry which is preliminary data.</text>
</comment>
<organism evidence="3 4">
    <name type="scientific">Proteiniphilum acetatigenes</name>
    <dbReference type="NCBI Taxonomy" id="294710"/>
    <lineage>
        <taxon>Bacteria</taxon>
        <taxon>Pseudomonadati</taxon>
        <taxon>Bacteroidota</taxon>
        <taxon>Bacteroidia</taxon>
        <taxon>Bacteroidales</taxon>
        <taxon>Dysgonomonadaceae</taxon>
        <taxon>Proteiniphilum</taxon>
    </lineage>
</organism>
<dbReference type="GO" id="GO:0005737">
    <property type="term" value="C:cytoplasm"/>
    <property type="evidence" value="ECO:0007669"/>
    <property type="project" value="UniProtKB-SubCell"/>
</dbReference>
<dbReference type="PANTHER" id="PTHR36438:SF1">
    <property type="entry name" value="IRON-SULFUR CLUSTER REPAIR PROTEIN YTFE"/>
    <property type="match status" value="1"/>
</dbReference>
<sequence length="289" mass="34030">MIRKKRENSSVPENSRRKPEAYCDKSGCAHVDERNREKLGSFSYFCKKCASDMYHASKIKVKSYMKMADLIDVNPNLLLMLQHFNIDFRVSDQTVAQLCTGHGISENLFINIANLYNGLGTRAHQPYTRDDLVQVIDFLKQSHHYYRSDKYPQISSYIRQLQENHAAKELKLLEKFFNEYFTEVIDHLDYEDNIAFPYFITLLKKTDEPGKCERYSSTEYGEHHTDIELKLKDLKQLLLKYVNIENDLDLRRKLFFALYELEFDLYIHSLIEETILIPAGVDIEKEQNA</sequence>
<gene>
    <name evidence="3" type="ORF">XD92_0424</name>
</gene>
<dbReference type="InterPro" id="IPR019903">
    <property type="entry name" value="RIC_family"/>
</dbReference>
<name>A0A101HK23_9BACT</name>
<dbReference type="Proteomes" id="UP000053860">
    <property type="component" value="Unassembled WGS sequence"/>
</dbReference>
<evidence type="ECO:0008006" key="5">
    <source>
        <dbReference type="Google" id="ProtNLM"/>
    </source>
</evidence>
<dbReference type="PANTHER" id="PTHR36438">
    <property type="entry name" value="IRON-SULFUR CLUSTER REPAIR PROTEIN YTFE"/>
    <property type="match status" value="1"/>
</dbReference>
<proteinExistence type="predicted"/>
<evidence type="ECO:0000313" key="3">
    <source>
        <dbReference type="EMBL" id="KUK78258.1"/>
    </source>
</evidence>
<reference evidence="4" key="1">
    <citation type="journal article" date="2015" name="MBio">
        <title>Genome-Resolved Metagenomic Analysis Reveals Roles for Candidate Phyla and Other Microbial Community Members in Biogeochemical Transformations in Oil Reservoirs.</title>
        <authorList>
            <person name="Hu P."/>
            <person name="Tom L."/>
            <person name="Singh A."/>
            <person name="Thomas B.C."/>
            <person name="Baker B.J."/>
            <person name="Piceno Y.M."/>
            <person name="Andersen G.L."/>
            <person name="Banfield J.F."/>
        </authorList>
    </citation>
    <scope>NUCLEOTIDE SEQUENCE [LARGE SCALE GENOMIC DNA]</scope>
</reference>
<evidence type="ECO:0000256" key="2">
    <source>
        <dbReference type="SAM" id="MobiDB-lite"/>
    </source>
</evidence>
<comment type="subcellular location">
    <subcellularLocation>
        <location evidence="1">Cytoplasm</location>
    </subcellularLocation>
</comment>
<evidence type="ECO:0000256" key="1">
    <source>
        <dbReference type="ARBA" id="ARBA00004496"/>
    </source>
</evidence>
<accession>A0A101HK23</accession>
<protein>
    <recommendedName>
        <fullName evidence="5">Hemerythrin-like domain-containing protein</fullName>
    </recommendedName>
</protein>
<dbReference type="AlphaFoldDB" id="A0A101HK23"/>
<feature type="region of interest" description="Disordered" evidence="2">
    <location>
        <begin position="1"/>
        <end position="20"/>
    </location>
</feature>